<dbReference type="PRINTS" id="PR00081">
    <property type="entry name" value="GDHRDH"/>
</dbReference>
<dbReference type="GO" id="GO:0016491">
    <property type="term" value="F:oxidoreductase activity"/>
    <property type="evidence" value="ECO:0007669"/>
    <property type="project" value="UniProtKB-KW"/>
</dbReference>
<reference evidence="4 5" key="1">
    <citation type="submission" date="2016-03" db="EMBL/GenBank/DDBJ databases">
        <authorList>
            <person name="Ploux O."/>
        </authorList>
    </citation>
    <scope>NUCLEOTIDE SEQUENCE [LARGE SCALE GENOMIC DNA]</scope>
    <source>
        <strain evidence="4 5">URUG2</strain>
    </source>
</reference>
<protein>
    <submittedName>
        <fullName evidence="4">Related to oxidoreductase</fullName>
    </submittedName>
</protein>
<dbReference type="STRING" id="112498.A0A2D3UWA0"/>
<keyword evidence="5" id="KW-1185">Reference proteome</keyword>
<dbReference type="GO" id="GO:0016020">
    <property type="term" value="C:membrane"/>
    <property type="evidence" value="ECO:0007669"/>
    <property type="project" value="TreeGrafter"/>
</dbReference>
<organism evidence="4 5">
    <name type="scientific">Ramularia collo-cygni</name>
    <dbReference type="NCBI Taxonomy" id="112498"/>
    <lineage>
        <taxon>Eukaryota</taxon>
        <taxon>Fungi</taxon>
        <taxon>Dikarya</taxon>
        <taxon>Ascomycota</taxon>
        <taxon>Pezizomycotina</taxon>
        <taxon>Dothideomycetes</taxon>
        <taxon>Dothideomycetidae</taxon>
        <taxon>Mycosphaerellales</taxon>
        <taxon>Mycosphaerellaceae</taxon>
        <taxon>Ramularia</taxon>
    </lineage>
</organism>
<dbReference type="InterPro" id="IPR002347">
    <property type="entry name" value="SDR_fam"/>
</dbReference>
<dbReference type="PANTHER" id="PTHR44196:SF1">
    <property type="entry name" value="DEHYDROGENASE_REDUCTASE SDR FAMILY MEMBER 7B"/>
    <property type="match status" value="1"/>
</dbReference>
<dbReference type="SUPFAM" id="SSF51735">
    <property type="entry name" value="NAD(P)-binding Rossmann-fold domains"/>
    <property type="match status" value="1"/>
</dbReference>
<dbReference type="PRINTS" id="PR00080">
    <property type="entry name" value="SDRFAMILY"/>
</dbReference>
<gene>
    <name evidence="4" type="ORF">RCC_04360</name>
</gene>
<comment type="similarity">
    <text evidence="1 3">Belongs to the short-chain dehydrogenases/reductases (SDR) family.</text>
</comment>
<dbReference type="EMBL" id="FJUY01000006">
    <property type="protein sequence ID" value="CZT18515.1"/>
    <property type="molecule type" value="Genomic_DNA"/>
</dbReference>
<keyword evidence="2" id="KW-0560">Oxidoreductase</keyword>
<evidence type="ECO:0000256" key="1">
    <source>
        <dbReference type="ARBA" id="ARBA00006484"/>
    </source>
</evidence>
<sequence length="278" mass="30598">MSEVKKPFKTLDFKCALVTGGAGGLGRAFAEHFLSLYKNVIIAGRTESKLQAAVKEMKENKELHGEISYYILDTGDLASLPTFISKITSEHPDLDCLVNNAGVQRPLDVNNMKPEDFLSKADQEIAINVNGPIHLAVGLLPHFRQKEGAVIMNVSSVLGYVPFSIINPVYNGTKSMVHFWTMNLRTQLSKTTAEGGNRIKVVEIVPPTVETELHRERENPDDNKKEANAAALSIGEFMRDVKHGWEQDRDVVAAGMGMGLSDSWYETFGADYEKAASG</sequence>
<evidence type="ECO:0000256" key="3">
    <source>
        <dbReference type="RuleBase" id="RU000363"/>
    </source>
</evidence>
<dbReference type="GeneID" id="35599535"/>
<accession>A0A2D3UWA0</accession>
<dbReference type="Pfam" id="PF00106">
    <property type="entry name" value="adh_short"/>
    <property type="match status" value="1"/>
</dbReference>
<evidence type="ECO:0000256" key="2">
    <source>
        <dbReference type="ARBA" id="ARBA00023002"/>
    </source>
</evidence>
<dbReference type="Gene3D" id="3.40.50.720">
    <property type="entry name" value="NAD(P)-binding Rossmann-like Domain"/>
    <property type="match status" value="1"/>
</dbReference>
<dbReference type="PANTHER" id="PTHR44196">
    <property type="entry name" value="DEHYDROGENASE/REDUCTASE SDR FAMILY MEMBER 7B"/>
    <property type="match status" value="1"/>
</dbReference>
<dbReference type="RefSeq" id="XP_023625405.1">
    <property type="nucleotide sequence ID" value="XM_023769637.1"/>
</dbReference>
<name>A0A2D3UWA0_9PEZI</name>
<dbReference type="InterPro" id="IPR036291">
    <property type="entry name" value="NAD(P)-bd_dom_sf"/>
</dbReference>
<proteinExistence type="inferred from homology"/>
<evidence type="ECO:0000313" key="4">
    <source>
        <dbReference type="EMBL" id="CZT18515.1"/>
    </source>
</evidence>
<dbReference type="AlphaFoldDB" id="A0A2D3UWA0"/>
<dbReference type="Proteomes" id="UP000225277">
    <property type="component" value="Unassembled WGS sequence"/>
</dbReference>
<evidence type="ECO:0000313" key="5">
    <source>
        <dbReference type="Proteomes" id="UP000225277"/>
    </source>
</evidence>
<dbReference type="OrthoDB" id="37659at2759"/>